<dbReference type="RefSeq" id="WP_092370897.1">
    <property type="nucleotide sequence ID" value="NZ_BMGV01000013.1"/>
</dbReference>
<evidence type="ECO:0000256" key="3">
    <source>
        <dbReference type="SAM" id="MobiDB-lite"/>
    </source>
</evidence>
<dbReference type="Gene3D" id="3.40.50.300">
    <property type="entry name" value="P-loop containing nucleotide triphosphate hydrolases"/>
    <property type="match status" value="2"/>
</dbReference>
<name>A0A1H7DUR5_9RHOB</name>
<gene>
    <name evidence="6" type="ORF">SAMN05444007_11439</name>
</gene>
<feature type="domain" description="Helicase ATP-binding" evidence="4">
    <location>
        <begin position="95"/>
        <end position="285"/>
    </location>
</feature>
<evidence type="ECO:0000313" key="7">
    <source>
        <dbReference type="Proteomes" id="UP000199379"/>
    </source>
</evidence>
<dbReference type="InterPro" id="IPR014001">
    <property type="entry name" value="Helicase_ATP-bd"/>
</dbReference>
<proteinExistence type="predicted"/>
<dbReference type="PROSITE" id="PS51194">
    <property type="entry name" value="HELICASE_CTER"/>
    <property type="match status" value="1"/>
</dbReference>
<evidence type="ECO:0000256" key="1">
    <source>
        <dbReference type="ARBA" id="ARBA00022741"/>
    </source>
</evidence>
<dbReference type="EMBL" id="FNYD01000014">
    <property type="protein sequence ID" value="SEK05278.1"/>
    <property type="molecule type" value="Genomic_DNA"/>
</dbReference>
<evidence type="ECO:0000259" key="5">
    <source>
        <dbReference type="PROSITE" id="PS51194"/>
    </source>
</evidence>
<evidence type="ECO:0000259" key="4">
    <source>
        <dbReference type="PROSITE" id="PS51192"/>
    </source>
</evidence>
<dbReference type="GO" id="GO:0016887">
    <property type="term" value="F:ATP hydrolysis activity"/>
    <property type="evidence" value="ECO:0007669"/>
    <property type="project" value="TreeGrafter"/>
</dbReference>
<dbReference type="CDD" id="cd17923">
    <property type="entry name" value="DEXHc_Hrq1-like"/>
    <property type="match status" value="1"/>
</dbReference>
<dbReference type="SMART" id="SM00487">
    <property type="entry name" value="DEXDc"/>
    <property type="match status" value="1"/>
</dbReference>
<keyword evidence="6" id="KW-0378">Hydrolase</keyword>
<dbReference type="OrthoDB" id="9815222at2"/>
<accession>A0A1H7DUR5</accession>
<dbReference type="GO" id="GO:0003677">
    <property type="term" value="F:DNA binding"/>
    <property type="evidence" value="ECO:0007669"/>
    <property type="project" value="TreeGrafter"/>
</dbReference>
<keyword evidence="2" id="KW-0067">ATP-binding</keyword>
<protein>
    <submittedName>
        <fullName evidence="6">Helicase conserved C-terminal domain-containing protein</fullName>
    </submittedName>
</protein>
<dbReference type="GO" id="GO:0004386">
    <property type="term" value="F:helicase activity"/>
    <property type="evidence" value="ECO:0007669"/>
    <property type="project" value="UniProtKB-KW"/>
</dbReference>
<dbReference type="SUPFAM" id="SSF52540">
    <property type="entry name" value="P-loop containing nucleoside triphosphate hydrolases"/>
    <property type="match status" value="2"/>
</dbReference>
<dbReference type="InterPro" id="IPR027417">
    <property type="entry name" value="P-loop_NTPase"/>
</dbReference>
<evidence type="ECO:0000313" key="6">
    <source>
        <dbReference type="EMBL" id="SEK05278.1"/>
    </source>
</evidence>
<dbReference type="PANTHER" id="PTHR47962">
    <property type="entry name" value="ATP-DEPENDENT HELICASE LHR-RELATED-RELATED"/>
    <property type="match status" value="1"/>
</dbReference>
<dbReference type="InterPro" id="IPR052511">
    <property type="entry name" value="ATP-dep_Helicase"/>
</dbReference>
<dbReference type="InterPro" id="IPR018973">
    <property type="entry name" value="MZB"/>
</dbReference>
<dbReference type="Pfam" id="PF00270">
    <property type="entry name" value="DEAD"/>
    <property type="match status" value="1"/>
</dbReference>
<keyword evidence="1" id="KW-0547">Nucleotide-binding</keyword>
<dbReference type="STRING" id="1227549.SAMN05444007_11439"/>
<dbReference type="InterPro" id="IPR001650">
    <property type="entry name" value="Helicase_C-like"/>
</dbReference>
<organism evidence="6 7">
    <name type="scientific">Cribrihabitans marinus</name>
    <dbReference type="NCBI Taxonomy" id="1227549"/>
    <lineage>
        <taxon>Bacteria</taxon>
        <taxon>Pseudomonadati</taxon>
        <taxon>Pseudomonadota</taxon>
        <taxon>Alphaproteobacteria</taxon>
        <taxon>Rhodobacterales</taxon>
        <taxon>Paracoccaceae</taxon>
        <taxon>Cribrihabitans</taxon>
    </lineage>
</organism>
<dbReference type="SMART" id="SM00490">
    <property type="entry name" value="HELICc"/>
    <property type="match status" value="1"/>
</dbReference>
<sequence length="1692" mass="188354">MDVFSLNQKSIERYENFSRSFANIRSEDLQAAIDKAYNERRYVREPLISLNPRFRPGASVDERAADGTVLPDTAKVFRRKDGSPIDLYVHQDLALGMAQSGKGFVVTTGTGSGKSLCFFIPLIDAAIRARTAGEKRRTRAIIIYPMNALANSQLEEINGFLRDSGLGDPPVVERYTGQESEADRERIAANPPDILLTNFMMLELLLTRADRKGRQVLANARGLDWLVLDELHTYRGRQGADVAMLVRRLRDRLSPDHLRCIGTSATMASSDAVAEDPATVVANTATMIFGDRIEPEAVIGETLVRATEGHVDRADLKKSIRTPLANLSDDRLKTEPIIVWAETRIGLTDDPIPQRRKPRTLSEAASQLAEESGEPVLECVAALQRALSVASMPETLRQGSSDRGFLAYKLHQYLSGPDSLYATLGPEHGRTIRFDKQKTDPKAEARLFEVRFCRKCGQDYHPVRAFLDGAGRRYVPRSIDEEPLNDDDETGFLCRAEGLPFEGDQDLPSSWLEETANGSTRIKKTYRERVPFQVSVDSQGVEGSGIDMWFMKGKFSLCLRCGDTPPGQGRDRNRLSGLSAEGRSSATTILNSVALEGMEAAEAGRGKLLTFTDNRQDAALQAGHFNDHVFVTKLRAAVFAAVRDAGSGGLAGRDFGDAVRRALGYAWSNEDSHEEWLRDDVRGRKATEAEVLLSRIIAHRVWTDQRRGWRFTNPNLEDLELVRVEYAMLSELAEDDAIFVGAPEVLRDTTSDIRLKALRILLEHMRTGLAIDVEALDRQRFEEIAEESRRYLQAPWAIHEKERPREAAWLMLEGTSRANISLRDEGIVLRGSAQSALGKALVDERLWGRRLRRGEVTEVIEALLQATAHDDYAYVRAQRTPFGPMGWKLDPGALKLCAAREPVAEEGEKAPPNPYFRELYTRVADNMLARRAPLRGLEAREHTAQVDKDLRQHRERRFRFEEDDRKQMQEMPHDNETSRRLPLLICSPTMELGVDISTLEHVHLRNVPPTPANYTQRAGRAGRAGQAALITTYCAAQSPHDQYYFADPGQMVAGTVQPPLLDLGNEELVVSHCHAIWLAESGVELAPAIAEVLDLTQGDGKYPLRDEVAAALSVPELAPRAAERMVAVLSQIAGRPFGHDLAESTARDAFERFDRAFDSWRRRLSAAEDQRDRGYRLSKSTQASAEERRQGDRSYNSARRQIELLKSGKDSNSSDFFTYRYLATEGFLPGYNFPRLPLTAFVPGAERRGRGDFLSRARFLAISEFGPGSMIYHEGQSFRVTRAMLPPQVRAGDGVGLNTDVLLLCPNCGSIQGSDAPERCDACGAGLADPIRLDGAFRVENVEAAPAERISANDEERQRQGFDIQTAFAFQGEPQRVRLRDGEGKDLAAISYGPRTRIARINKGLRRRRDKDLYGFKIGTHSGRWRGSAGGDDTDPDLRPSAEPEQTVLPMVEDRKNAMLLVPLRHLEVEDVATLQSALARGLERVFRLEEGEIAVDPVPDRDARNGLLFYEASEGGAGVLSRISRQEDLQAVVRASLEIMHLEETDGEWRDRDDAPCVEGCYRCILTYFNQPDHELIDRRRSEVRRFLADLLSAKVEVVAPIEKTSPVRTPASEGPWADAARRWGIVPPDVDPIARGGKVAQASWSKFYTAVTEDAGLSAELSNEGYIILGAAAPPDEMPEELAHIDKVTS</sequence>
<dbReference type="Pfam" id="PF09369">
    <property type="entry name" value="MZB"/>
    <property type="match status" value="1"/>
</dbReference>
<feature type="region of interest" description="Disordered" evidence="3">
    <location>
        <begin position="1171"/>
        <end position="1198"/>
    </location>
</feature>
<feature type="domain" description="Helicase C-terminal" evidence="5">
    <location>
        <begin position="895"/>
        <end position="1069"/>
    </location>
</feature>
<evidence type="ECO:0000256" key="2">
    <source>
        <dbReference type="ARBA" id="ARBA00022840"/>
    </source>
</evidence>
<reference evidence="6 7" key="1">
    <citation type="submission" date="2016-10" db="EMBL/GenBank/DDBJ databases">
        <authorList>
            <person name="de Groot N.N."/>
        </authorList>
    </citation>
    <scope>NUCLEOTIDE SEQUENCE [LARGE SCALE GENOMIC DNA]</scope>
    <source>
        <strain evidence="6 7">DSM 29340</strain>
    </source>
</reference>
<dbReference type="Pfam" id="PF00271">
    <property type="entry name" value="Helicase_C"/>
    <property type="match status" value="1"/>
</dbReference>
<dbReference type="GO" id="GO:0005524">
    <property type="term" value="F:ATP binding"/>
    <property type="evidence" value="ECO:0007669"/>
    <property type="project" value="UniProtKB-KW"/>
</dbReference>
<keyword evidence="7" id="KW-1185">Reference proteome</keyword>
<dbReference type="Proteomes" id="UP000199379">
    <property type="component" value="Unassembled WGS sequence"/>
</dbReference>
<dbReference type="PANTHER" id="PTHR47962:SF5">
    <property type="entry name" value="ATP-DEPENDENT HELICASE LHR-RELATED"/>
    <property type="match status" value="1"/>
</dbReference>
<dbReference type="InterPro" id="IPR011545">
    <property type="entry name" value="DEAD/DEAH_box_helicase_dom"/>
</dbReference>
<keyword evidence="6" id="KW-0347">Helicase</keyword>
<dbReference type="PROSITE" id="PS51192">
    <property type="entry name" value="HELICASE_ATP_BIND_1"/>
    <property type="match status" value="1"/>
</dbReference>